<dbReference type="OrthoDB" id="1948945at2"/>
<dbReference type="EMBL" id="QBUD01000014">
    <property type="protein sequence ID" value="PUB11334.1"/>
    <property type="molecule type" value="Genomic_DNA"/>
</dbReference>
<accession>A0A2T6K984</accession>
<reference evidence="1 2" key="1">
    <citation type="submission" date="2018-04" db="EMBL/GenBank/DDBJ databases">
        <title>Genomic Encyclopedia of Archaeal and Bacterial Type Strains, Phase II (KMG-II): from individual species to whole genera.</title>
        <authorList>
            <person name="Goeker M."/>
        </authorList>
    </citation>
    <scope>NUCLEOTIDE SEQUENCE [LARGE SCALE GENOMIC DNA]</scope>
    <source>
        <strain evidence="1 2">DSM 29955</strain>
    </source>
</reference>
<keyword evidence="2" id="KW-1185">Reference proteome</keyword>
<dbReference type="AlphaFoldDB" id="A0A2T6K984"/>
<protein>
    <submittedName>
        <fullName evidence="1">SnoaL-like polyketide cyclase</fullName>
    </submittedName>
</protein>
<dbReference type="GO" id="GO:0030638">
    <property type="term" value="P:polyketide metabolic process"/>
    <property type="evidence" value="ECO:0007669"/>
    <property type="project" value="InterPro"/>
</dbReference>
<dbReference type="Proteomes" id="UP000244523">
    <property type="component" value="Unassembled WGS sequence"/>
</dbReference>
<evidence type="ECO:0000313" key="2">
    <source>
        <dbReference type="Proteomes" id="UP000244523"/>
    </source>
</evidence>
<dbReference type="InterPro" id="IPR032710">
    <property type="entry name" value="NTF2-like_dom_sf"/>
</dbReference>
<dbReference type="RefSeq" id="WP_108388034.1">
    <property type="nucleotide sequence ID" value="NZ_QBUD01000014.1"/>
</dbReference>
<dbReference type="InterPro" id="IPR009959">
    <property type="entry name" value="Cyclase_SnoaL-like"/>
</dbReference>
<dbReference type="SUPFAM" id="SSF54427">
    <property type="entry name" value="NTF2-like"/>
    <property type="match status" value="2"/>
</dbReference>
<name>A0A2T6K984_9RHOB</name>
<organism evidence="1 2">
    <name type="scientific">Yoonia sediminilitoris</name>
    <dbReference type="NCBI Taxonomy" id="1286148"/>
    <lineage>
        <taxon>Bacteria</taxon>
        <taxon>Pseudomonadati</taxon>
        <taxon>Pseudomonadota</taxon>
        <taxon>Alphaproteobacteria</taxon>
        <taxon>Rhodobacterales</taxon>
        <taxon>Paracoccaceae</taxon>
        <taxon>Yoonia</taxon>
    </lineage>
</organism>
<sequence length="330" mass="37390">MTTFQDAKRVVRAHHADLKAAGPGDISAALAKNTARNWHWRGMHPFHEQHGAAAVAEVFYEPLLQAFSRFQRREDIFFAGLNDCDNQSSTWVCSMGHLMGLFDAPFIGIKPTARIAMLRYAEFHRVEGGKIVETSLFVDLLHLMMQAGQYPLPPQTGAHLVQPGPMTHDGLLYHDSEPAQGSQTLGLINRMIGDINAHEKYQTRQEELAQCWHDDMIWWGPAGIGATYTIDRYIDQHQMPFRTYIKDRIYNGHICRIAEGEFGGFFGWANLTVTNAGGFMGLPASSPSEMRVVDIYRRDGDKLSENWIFIDMLHWLNQQGLDVLMRLKST</sequence>
<dbReference type="PANTHER" id="PTHR38436">
    <property type="entry name" value="POLYKETIDE CYCLASE SNOAL-LIKE DOMAIN"/>
    <property type="match status" value="1"/>
</dbReference>
<gene>
    <name evidence="1" type="ORF">C8N45_114109</name>
</gene>
<comment type="caution">
    <text evidence="1">The sequence shown here is derived from an EMBL/GenBank/DDBJ whole genome shotgun (WGS) entry which is preliminary data.</text>
</comment>
<proteinExistence type="predicted"/>
<dbReference type="Gene3D" id="3.10.450.50">
    <property type="match status" value="2"/>
</dbReference>
<evidence type="ECO:0000313" key="1">
    <source>
        <dbReference type="EMBL" id="PUB11334.1"/>
    </source>
</evidence>
<dbReference type="PANTHER" id="PTHR38436:SF1">
    <property type="entry name" value="ESTER CYCLASE"/>
    <property type="match status" value="1"/>
</dbReference>